<feature type="domain" description="DUF8040" evidence="9">
    <location>
        <begin position="45"/>
        <end position="140"/>
    </location>
</feature>
<accession>A0AAV0C476</accession>
<evidence type="ECO:0000313" key="10">
    <source>
        <dbReference type="EMBL" id="CAH9063387.1"/>
    </source>
</evidence>
<dbReference type="InterPro" id="IPR045249">
    <property type="entry name" value="HARBI1-like"/>
</dbReference>
<dbReference type="GO" id="GO:0004518">
    <property type="term" value="F:nuclease activity"/>
    <property type="evidence" value="ECO:0007669"/>
    <property type="project" value="UniProtKB-KW"/>
</dbReference>
<reference evidence="10" key="1">
    <citation type="submission" date="2022-07" db="EMBL/GenBank/DDBJ databases">
        <authorList>
            <person name="Macas J."/>
            <person name="Novak P."/>
            <person name="Neumann P."/>
        </authorList>
    </citation>
    <scope>NUCLEOTIDE SEQUENCE</scope>
</reference>
<comment type="caution">
    <text evidence="10">The sequence shown here is derived from an EMBL/GenBank/DDBJ whole genome shotgun (WGS) entry which is preliminary data.</text>
</comment>
<gene>
    <name evidence="10" type="ORF">CEPIT_LOCUS1944</name>
</gene>
<dbReference type="GO" id="GO:0005634">
    <property type="term" value="C:nucleus"/>
    <property type="evidence" value="ECO:0007669"/>
    <property type="project" value="UniProtKB-SubCell"/>
</dbReference>
<keyword evidence="11" id="KW-1185">Reference proteome</keyword>
<keyword evidence="4" id="KW-0540">Nuclease</keyword>
<dbReference type="GO" id="GO:0016787">
    <property type="term" value="F:hydrolase activity"/>
    <property type="evidence" value="ECO:0007669"/>
    <property type="project" value="UniProtKB-KW"/>
</dbReference>
<name>A0AAV0C476_9ASTE</name>
<evidence type="ECO:0000256" key="6">
    <source>
        <dbReference type="ARBA" id="ARBA00022801"/>
    </source>
</evidence>
<keyword evidence="7" id="KW-0539">Nucleus</keyword>
<keyword evidence="6" id="KW-0378">Hydrolase</keyword>
<dbReference type="Pfam" id="PF13359">
    <property type="entry name" value="DDE_Tnp_4"/>
    <property type="match status" value="1"/>
</dbReference>
<dbReference type="AlphaFoldDB" id="A0AAV0C476"/>
<dbReference type="Pfam" id="PF26138">
    <property type="entry name" value="DUF8040"/>
    <property type="match status" value="1"/>
</dbReference>
<comment type="similarity">
    <text evidence="3">Belongs to the HARBI1 family.</text>
</comment>
<keyword evidence="5" id="KW-0479">Metal-binding</keyword>
<evidence type="ECO:0000259" key="9">
    <source>
        <dbReference type="Pfam" id="PF26138"/>
    </source>
</evidence>
<evidence type="ECO:0000256" key="2">
    <source>
        <dbReference type="ARBA" id="ARBA00004123"/>
    </source>
</evidence>
<dbReference type="PANTHER" id="PTHR22930">
    <property type="match status" value="1"/>
</dbReference>
<dbReference type="GO" id="GO:0046872">
    <property type="term" value="F:metal ion binding"/>
    <property type="evidence" value="ECO:0007669"/>
    <property type="project" value="UniProtKB-KW"/>
</dbReference>
<evidence type="ECO:0000256" key="5">
    <source>
        <dbReference type="ARBA" id="ARBA00022723"/>
    </source>
</evidence>
<proteinExistence type="inferred from homology"/>
<protein>
    <recommendedName>
        <fullName evidence="12">DDE Tnp4 domain-containing protein</fullName>
    </recommendedName>
</protein>
<organism evidence="10 11">
    <name type="scientific">Cuscuta epithymum</name>
    <dbReference type="NCBI Taxonomy" id="186058"/>
    <lineage>
        <taxon>Eukaryota</taxon>
        <taxon>Viridiplantae</taxon>
        <taxon>Streptophyta</taxon>
        <taxon>Embryophyta</taxon>
        <taxon>Tracheophyta</taxon>
        <taxon>Spermatophyta</taxon>
        <taxon>Magnoliopsida</taxon>
        <taxon>eudicotyledons</taxon>
        <taxon>Gunneridae</taxon>
        <taxon>Pentapetalae</taxon>
        <taxon>asterids</taxon>
        <taxon>lamiids</taxon>
        <taxon>Solanales</taxon>
        <taxon>Convolvulaceae</taxon>
        <taxon>Cuscuteae</taxon>
        <taxon>Cuscuta</taxon>
        <taxon>Cuscuta subgen. Cuscuta</taxon>
    </lineage>
</organism>
<comment type="cofactor">
    <cofactor evidence="1">
        <name>a divalent metal cation</name>
        <dbReference type="ChEBI" id="CHEBI:60240"/>
    </cofactor>
</comment>
<dbReference type="EMBL" id="CAMAPF010000011">
    <property type="protein sequence ID" value="CAH9063387.1"/>
    <property type="molecule type" value="Genomic_DNA"/>
</dbReference>
<dbReference type="Proteomes" id="UP001152523">
    <property type="component" value="Unassembled WGS sequence"/>
</dbReference>
<dbReference type="PANTHER" id="PTHR22930:SF221">
    <property type="entry name" value="NUCLEASE HARBI1"/>
    <property type="match status" value="1"/>
</dbReference>
<comment type="subcellular location">
    <subcellularLocation>
        <location evidence="2">Nucleus</location>
    </subcellularLocation>
</comment>
<evidence type="ECO:0000259" key="8">
    <source>
        <dbReference type="Pfam" id="PF13359"/>
    </source>
</evidence>
<feature type="domain" description="DDE Tnp4" evidence="8">
    <location>
        <begin position="174"/>
        <end position="230"/>
    </location>
</feature>
<dbReference type="InterPro" id="IPR058353">
    <property type="entry name" value="DUF8040"/>
</dbReference>
<evidence type="ECO:0000256" key="4">
    <source>
        <dbReference type="ARBA" id="ARBA00022722"/>
    </source>
</evidence>
<evidence type="ECO:0008006" key="12">
    <source>
        <dbReference type="Google" id="ProtNLM"/>
    </source>
</evidence>
<evidence type="ECO:0000256" key="7">
    <source>
        <dbReference type="ARBA" id="ARBA00023242"/>
    </source>
</evidence>
<evidence type="ECO:0000313" key="11">
    <source>
        <dbReference type="Proteomes" id="UP001152523"/>
    </source>
</evidence>
<evidence type="ECO:0000256" key="1">
    <source>
        <dbReference type="ARBA" id="ARBA00001968"/>
    </source>
</evidence>
<evidence type="ECO:0000256" key="3">
    <source>
        <dbReference type="ARBA" id="ARBA00006958"/>
    </source>
</evidence>
<dbReference type="InterPro" id="IPR027806">
    <property type="entry name" value="HARBI1_dom"/>
</dbReference>
<sequence length="230" mass="26463">MENTLFEACFLVDEVEDELWNGMIKSMTTQVRSYISRVNRQPCFNSSHTGMVWLNEIFKGHEKRCINAFRMKPSMLNALVEIMTIKYGLKGSMYTTIVERFCLSIYIMAHGHSNRELQERFQHSGETISRIFGIVLDCLMTFSKDMIAPVDPTFGSVAPDERYLPHFKDCIGAIDGTHVPAVIFEEEENMWYNRKGFISQNIMTACSFDLQFTFAVPGWEGSAHDARILR</sequence>